<keyword evidence="2 5" id="KW-0812">Transmembrane</keyword>
<dbReference type="Pfam" id="PF00916">
    <property type="entry name" value="Sulfate_transp"/>
    <property type="match status" value="1"/>
</dbReference>
<dbReference type="Proteomes" id="UP001562159">
    <property type="component" value="Unassembled WGS sequence"/>
</dbReference>
<dbReference type="PANTHER" id="PTHR11814">
    <property type="entry name" value="SULFATE TRANSPORTER"/>
    <property type="match status" value="1"/>
</dbReference>
<dbReference type="EMBL" id="JBGBPY010000001">
    <property type="protein sequence ID" value="MEY2182581.1"/>
    <property type="molecule type" value="Genomic_DNA"/>
</dbReference>
<feature type="transmembrane region" description="Helical" evidence="5">
    <location>
        <begin position="127"/>
        <end position="146"/>
    </location>
</feature>
<organism evidence="7 8">
    <name type="scientific">Rhodanobacter humi</name>
    <dbReference type="NCBI Taxonomy" id="1888173"/>
    <lineage>
        <taxon>Bacteria</taxon>
        <taxon>Pseudomonadati</taxon>
        <taxon>Pseudomonadota</taxon>
        <taxon>Gammaproteobacteria</taxon>
        <taxon>Lysobacterales</taxon>
        <taxon>Rhodanobacteraceae</taxon>
        <taxon>Rhodanobacter</taxon>
    </lineage>
</organism>
<evidence type="ECO:0000313" key="8">
    <source>
        <dbReference type="Proteomes" id="UP001562159"/>
    </source>
</evidence>
<feature type="transmembrane region" description="Helical" evidence="5">
    <location>
        <begin position="33"/>
        <end position="61"/>
    </location>
</feature>
<dbReference type="InterPro" id="IPR011547">
    <property type="entry name" value="SLC26A/SulP_dom"/>
</dbReference>
<comment type="caution">
    <text evidence="7">The sequence shown here is derived from an EMBL/GenBank/DDBJ whole genome shotgun (WGS) entry which is preliminary data.</text>
</comment>
<feature type="transmembrane region" description="Helical" evidence="5">
    <location>
        <begin position="241"/>
        <end position="258"/>
    </location>
</feature>
<evidence type="ECO:0000256" key="2">
    <source>
        <dbReference type="ARBA" id="ARBA00022692"/>
    </source>
</evidence>
<feature type="transmembrane region" description="Helical" evidence="5">
    <location>
        <begin position="201"/>
        <end position="221"/>
    </location>
</feature>
<evidence type="ECO:0000313" key="7">
    <source>
        <dbReference type="EMBL" id="MEY2182581.1"/>
    </source>
</evidence>
<proteinExistence type="predicted"/>
<sequence length="555" mass="57163">MNAAPPAAPATGGAHGADVLAGLSIAGLLLPEAVAYSGIAGLPPQAGVIALFVGLVCYGLLGRSRHAIVSATSSSAAVLAAGTLALAGPEGAARAAVAATLVLLTGGCFLVAGVARLGGLSHLIARPVLRGFTFGLACVIALKQLPNLGGLPGLHGDFVPLLLVDLLRSAGGANPAALGAGAVALLLLFLSERVRRLPGSLLVIVLGVAASGWLARHGVALTGAIDLVPAWTLPAWPRPDQWLPSVELAAAVLLVLYAESYGSIRAFALKHGDPVQPNRDLLVLGVANALSGLLHGMPVGAGYSGTSANDAAGARSRLAGLVAAATVLLLVLLLLHWIERIPEPVLAAIVIHAVSKSWRLSVFKPYLQWRRDRLVALAAVIAVLALGILDGLLAAIAFSLVMLIRQLATPRLSELGRLPGSHDFVALAEHPDARSPVGLLILRPEEPLFFANAESVLALARQRVERRADCRIVVLSLEESPDLDGTALEALADFAAWLGGRNTPLRVARLKDGVRGLLLRAALPQLPPQALDYWSVEDAAGAAVSAPPSMETPQQ</sequence>
<dbReference type="Gene3D" id="3.30.750.24">
    <property type="entry name" value="STAS domain"/>
    <property type="match status" value="1"/>
</dbReference>
<dbReference type="InterPro" id="IPR036513">
    <property type="entry name" value="STAS_dom_sf"/>
</dbReference>
<keyword evidence="4 5" id="KW-0472">Membrane</keyword>
<evidence type="ECO:0000256" key="4">
    <source>
        <dbReference type="ARBA" id="ARBA00023136"/>
    </source>
</evidence>
<reference evidence="7 8" key="1">
    <citation type="submission" date="2024-07" db="EMBL/GenBank/DDBJ databases">
        <title>Molecular mechanisms and environmental adaptations of flagellar loss and biofilm growth of Rhodanobacter under environmental stress.</title>
        <authorList>
            <person name="Chen M."/>
        </authorList>
    </citation>
    <scope>NUCLEOTIDE SEQUENCE [LARGE SCALE GENOMIC DNA]</scope>
    <source>
        <strain evidence="7 8">RS22</strain>
    </source>
</reference>
<dbReference type="PROSITE" id="PS50801">
    <property type="entry name" value="STAS"/>
    <property type="match status" value="1"/>
</dbReference>
<feature type="transmembrane region" description="Helical" evidence="5">
    <location>
        <begin position="374"/>
        <end position="404"/>
    </location>
</feature>
<feature type="transmembrane region" description="Helical" evidence="5">
    <location>
        <begin position="93"/>
        <end position="115"/>
    </location>
</feature>
<feature type="transmembrane region" description="Helical" evidence="5">
    <location>
        <begin position="68"/>
        <end position="87"/>
    </location>
</feature>
<evidence type="ECO:0000256" key="3">
    <source>
        <dbReference type="ARBA" id="ARBA00022989"/>
    </source>
</evidence>
<dbReference type="SUPFAM" id="SSF52091">
    <property type="entry name" value="SpoIIaa-like"/>
    <property type="match status" value="1"/>
</dbReference>
<feature type="transmembrane region" description="Helical" evidence="5">
    <location>
        <begin position="166"/>
        <end position="189"/>
    </location>
</feature>
<accession>A0ABV4AQ96</accession>
<feature type="transmembrane region" description="Helical" evidence="5">
    <location>
        <begin position="318"/>
        <end position="338"/>
    </location>
</feature>
<dbReference type="Pfam" id="PF01740">
    <property type="entry name" value="STAS"/>
    <property type="match status" value="1"/>
</dbReference>
<gene>
    <name evidence="7" type="ORF">AB7878_09140</name>
</gene>
<dbReference type="InterPro" id="IPR001902">
    <property type="entry name" value="SLC26A/SulP_fam"/>
</dbReference>
<dbReference type="InterPro" id="IPR002645">
    <property type="entry name" value="STAS_dom"/>
</dbReference>
<evidence type="ECO:0000259" key="6">
    <source>
        <dbReference type="PROSITE" id="PS50801"/>
    </source>
</evidence>
<keyword evidence="8" id="KW-1185">Reference proteome</keyword>
<dbReference type="CDD" id="cd07042">
    <property type="entry name" value="STAS_SulP_like_sulfate_transporter"/>
    <property type="match status" value="1"/>
</dbReference>
<evidence type="ECO:0000256" key="5">
    <source>
        <dbReference type="SAM" id="Phobius"/>
    </source>
</evidence>
<protein>
    <submittedName>
        <fullName evidence="7">SulP family inorganic anion transporter</fullName>
    </submittedName>
</protein>
<evidence type="ECO:0000256" key="1">
    <source>
        <dbReference type="ARBA" id="ARBA00004141"/>
    </source>
</evidence>
<feature type="domain" description="STAS" evidence="6">
    <location>
        <begin position="429"/>
        <end position="543"/>
    </location>
</feature>
<keyword evidence="3 5" id="KW-1133">Transmembrane helix</keyword>
<name>A0ABV4AQ96_9GAMM</name>
<comment type="subcellular location">
    <subcellularLocation>
        <location evidence="1">Membrane</location>
        <topology evidence="1">Multi-pass membrane protein</topology>
    </subcellularLocation>
</comment>